<evidence type="ECO:0000313" key="3">
    <source>
        <dbReference type="EMBL" id="BBM86364.1"/>
    </source>
</evidence>
<protein>
    <submittedName>
        <fullName evidence="3">Putative oxidoreductase</fullName>
    </submittedName>
</protein>
<dbReference type="KEGG" id="uam:UABAM_04750"/>
<dbReference type="SUPFAM" id="SSF51735">
    <property type="entry name" value="NAD(P)-binding Rossmann-fold domains"/>
    <property type="match status" value="1"/>
</dbReference>
<dbReference type="InterPro" id="IPR036291">
    <property type="entry name" value="NAD(P)-bd_dom_sf"/>
</dbReference>
<dbReference type="InterPro" id="IPR001509">
    <property type="entry name" value="Epimerase_deHydtase"/>
</dbReference>
<comment type="similarity">
    <text evidence="1">Belongs to the NAD(P)-dependent epimerase/dehydratase family.</text>
</comment>
<evidence type="ECO:0000256" key="1">
    <source>
        <dbReference type="ARBA" id="ARBA00007637"/>
    </source>
</evidence>
<dbReference type="PANTHER" id="PTHR43000">
    <property type="entry name" value="DTDP-D-GLUCOSE 4,6-DEHYDRATASE-RELATED"/>
    <property type="match status" value="1"/>
</dbReference>
<gene>
    <name evidence="3" type="ORF">UABAM_04750</name>
</gene>
<accession>A0A5S9IR45</accession>
<evidence type="ECO:0000313" key="4">
    <source>
        <dbReference type="Proteomes" id="UP000326354"/>
    </source>
</evidence>
<feature type="domain" description="NAD-dependent epimerase/dehydratase" evidence="2">
    <location>
        <begin position="8"/>
        <end position="228"/>
    </location>
</feature>
<dbReference type="OrthoDB" id="9811425at2"/>
<keyword evidence="4" id="KW-1185">Reference proteome</keyword>
<dbReference type="Proteomes" id="UP000326354">
    <property type="component" value="Chromosome"/>
</dbReference>
<name>A0A5S9IR45_UABAM</name>
<dbReference type="AlphaFoldDB" id="A0A5S9IR45"/>
<proteinExistence type="inferred from homology"/>
<reference evidence="3 4" key="1">
    <citation type="submission" date="2019-08" db="EMBL/GenBank/DDBJ databases">
        <title>Complete genome sequence of Candidatus Uab amorphum.</title>
        <authorList>
            <person name="Shiratori T."/>
            <person name="Suzuki S."/>
            <person name="Kakizawa Y."/>
            <person name="Ishida K."/>
        </authorList>
    </citation>
    <scope>NUCLEOTIDE SEQUENCE [LARGE SCALE GENOMIC DNA]</scope>
    <source>
        <strain evidence="3 4">SRT547</strain>
    </source>
</reference>
<dbReference type="RefSeq" id="WP_151970425.1">
    <property type="nucleotide sequence ID" value="NZ_AP019860.1"/>
</dbReference>
<dbReference type="EMBL" id="AP019860">
    <property type="protein sequence ID" value="BBM86364.1"/>
    <property type="molecule type" value="Genomic_DNA"/>
</dbReference>
<dbReference type="Gene3D" id="3.40.50.720">
    <property type="entry name" value="NAD(P)-binding Rossmann-like Domain"/>
    <property type="match status" value="1"/>
</dbReference>
<sequence length="329" mass="36843">MDVKNKCIAITGIGGFIGARMAHRALQNGMRVKGLEICEQKAEQVRQEGVKVIVGDINNPNAVEQLCQQSDVVFHTAAIVKEGGDSALFRKVNVEGSRLVAQKAIENSVRHFIHLSSVMVYGFHYPQNATEDTPMSEQQNPYCQTKIEGEQVVMAFHHQGKLKVTVIRPGDVYGPGSIPWVVRPIQEMRKGILPVPSTGVINHVYVDNLIDFVFLAMEKNLYGEAFNVTDGEATSLLKFFGYYRKMIGKGKLLALSPMSLRFLCHIVEKFYTFIGQTPTVTIDSVNFLNRKNAYSIVKAQQLGYTPKISLDQGMCFIQQWLHDSENKML</sequence>
<dbReference type="Pfam" id="PF01370">
    <property type="entry name" value="Epimerase"/>
    <property type="match status" value="1"/>
</dbReference>
<evidence type="ECO:0000259" key="2">
    <source>
        <dbReference type="Pfam" id="PF01370"/>
    </source>
</evidence>
<organism evidence="3 4">
    <name type="scientific">Uabimicrobium amorphum</name>
    <dbReference type="NCBI Taxonomy" id="2596890"/>
    <lineage>
        <taxon>Bacteria</taxon>
        <taxon>Pseudomonadati</taxon>
        <taxon>Planctomycetota</taxon>
        <taxon>Candidatus Uabimicrobiia</taxon>
        <taxon>Candidatus Uabimicrobiales</taxon>
        <taxon>Candidatus Uabimicrobiaceae</taxon>
        <taxon>Candidatus Uabimicrobium</taxon>
    </lineage>
</organism>